<dbReference type="InterPro" id="IPR026906">
    <property type="entry name" value="LRR_5"/>
</dbReference>
<reference evidence="4 5" key="1">
    <citation type="submission" date="2014-07" db="EMBL/GenBank/DDBJ databases">
        <authorList>
            <person name="McCorrison J."/>
            <person name="Sanka R."/>
            <person name="Torralba M."/>
            <person name="Gillis M."/>
            <person name="Haft D.H."/>
            <person name="Methe B."/>
            <person name="Sutton G."/>
            <person name="Nelson K.E."/>
        </authorList>
    </citation>
    <scope>NUCLEOTIDE SEQUENCE [LARGE SCALE GENOMIC DNA]</scope>
    <source>
        <strain evidence="4 5">DNF00882</strain>
    </source>
</reference>
<feature type="chain" id="PRO_5001916629" description="Cell surface protein" evidence="3">
    <location>
        <begin position="22"/>
        <end position="729"/>
    </location>
</feature>
<evidence type="ECO:0000313" key="4">
    <source>
        <dbReference type="EMBL" id="KGF48877.1"/>
    </source>
</evidence>
<dbReference type="PANTHER" id="PTHR47566:SF1">
    <property type="entry name" value="PROTEIN NUD1"/>
    <property type="match status" value="1"/>
</dbReference>
<evidence type="ECO:0000256" key="2">
    <source>
        <dbReference type="ARBA" id="ARBA00022737"/>
    </source>
</evidence>
<dbReference type="GO" id="GO:0035591">
    <property type="term" value="F:signaling adaptor activity"/>
    <property type="evidence" value="ECO:0007669"/>
    <property type="project" value="TreeGrafter"/>
</dbReference>
<dbReference type="SUPFAM" id="SSF52047">
    <property type="entry name" value="RNI-like"/>
    <property type="match status" value="1"/>
</dbReference>
<dbReference type="Proteomes" id="UP000029538">
    <property type="component" value="Unassembled WGS sequence"/>
</dbReference>
<dbReference type="Gene3D" id="3.80.10.10">
    <property type="entry name" value="Ribonuclease Inhibitor"/>
    <property type="match status" value="2"/>
</dbReference>
<dbReference type="PANTHER" id="PTHR47566">
    <property type="match status" value="1"/>
</dbReference>
<evidence type="ECO:0000256" key="3">
    <source>
        <dbReference type="SAM" id="SignalP"/>
    </source>
</evidence>
<feature type="signal peptide" evidence="3">
    <location>
        <begin position="1"/>
        <end position="21"/>
    </location>
</feature>
<name>A0A096C1K8_9BACT</name>
<gene>
    <name evidence="4" type="ORF">HMPREF0654_07480</name>
</gene>
<evidence type="ECO:0000256" key="1">
    <source>
        <dbReference type="ARBA" id="ARBA00022614"/>
    </source>
</evidence>
<dbReference type="EMBL" id="JRNR01000071">
    <property type="protein sequence ID" value="KGF48877.1"/>
    <property type="molecule type" value="Genomic_DNA"/>
</dbReference>
<keyword evidence="3" id="KW-0732">Signal</keyword>
<dbReference type="SUPFAM" id="SSF52058">
    <property type="entry name" value="L domain-like"/>
    <property type="match status" value="1"/>
</dbReference>
<dbReference type="InterPro" id="IPR032675">
    <property type="entry name" value="LRR_dom_sf"/>
</dbReference>
<comment type="caution">
    <text evidence="4">The sequence shown here is derived from an EMBL/GenBank/DDBJ whole genome shotgun (WGS) entry which is preliminary data.</text>
</comment>
<dbReference type="RefSeq" id="WP_036883578.1">
    <property type="nucleotide sequence ID" value="NZ_JRNR01000071.1"/>
</dbReference>
<protein>
    <recommendedName>
        <fullName evidence="6">Cell surface protein</fullName>
    </recommendedName>
</protein>
<evidence type="ECO:0000313" key="5">
    <source>
        <dbReference type="Proteomes" id="UP000029538"/>
    </source>
</evidence>
<evidence type="ECO:0008006" key="6">
    <source>
        <dbReference type="Google" id="ProtNLM"/>
    </source>
</evidence>
<dbReference type="InterPro" id="IPR052574">
    <property type="entry name" value="CDIRP"/>
</dbReference>
<accession>A0A096C1K8</accession>
<proteinExistence type="predicted"/>
<dbReference type="AlphaFoldDB" id="A0A096C1K8"/>
<keyword evidence="1" id="KW-0433">Leucine-rich repeat</keyword>
<sequence length="729" mass="80627">MKKSYVLTLLFSMLYCCTLFAQTTKKVNVDKPGTLETVIGDDLEKVTNLTIVGKLNNADLSALKRAKMLSELNLLDVTLVDYKGAETTFLPGATFGYYPALTSITLPKNITKMGYGAFLKAGKLKKVVLPPTIKEIGQVAFMSCYELSEINLPDGIELIDRSAFFKTALTEFVAPKSLKTLGETAFYGTQIKRVVLNDKLETIKRAPFGGCKNLAKIEIDEANAHFKVIDNVLYDSKAETLITFPAADERTSYRTLPTVKSFSQSAFEGSKNLKELYINEGVKTIPNSLCRDMEVLERLYWPSTLTLVEASAVDVCQKLRQLHVAAVKAPEVATGAFGVMYANYGATLYVPVGSKASYQANEEWDKNFIEIIEESTDESIIVFKTNKAIGEAFALLVGAKEEIRIKGATYNDKGQLVLTANEVTLYGKMTKLDCNTNKITSIVITNQPQLKELYCDDNELKTIEFDNVPQLSTLYCGNNKGLTNIDFKKLPALSDFSCYNNGIKQLDFSANPLLTSLICRDNMIEGTLDLSQNPKIQQINCYNNMISEIKLAANSELRHLEMQRNNIKGANMTNLMKSLPTYIAYDADQWDDYGGLNLQGIYVAETSSDKEKNVALASDVKIAKDKLWPVLALNIDDYGMVSPKPYEGAGTEGINTTMVKNGTKVYANGQMVMVEGLPNDETVMLYSANGMLVDKAMSNNGIAKLNAQNVGIYFVKLENQTIKVVITRK</sequence>
<keyword evidence="2" id="KW-0677">Repeat</keyword>
<dbReference type="Pfam" id="PF13306">
    <property type="entry name" value="LRR_5"/>
    <property type="match status" value="2"/>
</dbReference>
<organism evidence="4 5">
    <name type="scientific">Prevotella disiens DNF00882</name>
    <dbReference type="NCBI Taxonomy" id="1401075"/>
    <lineage>
        <taxon>Bacteria</taxon>
        <taxon>Pseudomonadati</taxon>
        <taxon>Bacteroidota</taxon>
        <taxon>Bacteroidia</taxon>
        <taxon>Bacteroidales</taxon>
        <taxon>Prevotellaceae</taxon>
        <taxon>Prevotella</taxon>
    </lineage>
</organism>